<gene>
    <name evidence="18" type="primary">DDB1</name>
</gene>
<evidence type="ECO:0000259" key="16">
    <source>
        <dbReference type="Pfam" id="PF10433"/>
    </source>
</evidence>
<reference evidence="19" key="2">
    <citation type="submission" date="2023-03" db="EMBL/GenBank/DDBJ databases">
        <authorList>
            <consortium name="Wellcome Sanger Institute Data Sharing"/>
        </authorList>
    </citation>
    <scope>NUCLEOTIDE SEQUENCE [LARGE SCALE GENOMIC DNA]</scope>
</reference>
<comment type="pathway">
    <text evidence="3">Protein modification; protein ubiquitination.</text>
</comment>
<keyword evidence="19" id="KW-1185">Reference proteome</keyword>
<evidence type="ECO:0000256" key="2">
    <source>
        <dbReference type="ARBA" id="ARBA00004496"/>
    </source>
</evidence>
<feature type="domain" description="RSE1/DDB1/CPSF1 C-terminal" evidence="15">
    <location>
        <begin position="707"/>
        <end position="1016"/>
    </location>
</feature>
<feature type="domain" description="RSE1/DDB1/CPSF1 first beta-propeller" evidence="16">
    <location>
        <begin position="14"/>
        <end position="353"/>
    </location>
</feature>
<keyword evidence="10" id="KW-0090">Biological rhythms</keyword>
<evidence type="ECO:0000256" key="13">
    <source>
        <dbReference type="ARBA" id="ARBA00023242"/>
    </source>
</evidence>
<accession>A0AAX7SEP2</accession>
<dbReference type="AlphaFoldDB" id="A0AAX7SEP2"/>
<dbReference type="InterPro" id="IPR058543">
    <property type="entry name" value="Beta-prop_RSE1/DDB1/CPSF1_2nd"/>
</dbReference>
<evidence type="ECO:0000259" key="15">
    <source>
        <dbReference type="Pfam" id="PF03178"/>
    </source>
</evidence>
<evidence type="ECO:0000256" key="10">
    <source>
        <dbReference type="ARBA" id="ARBA00023108"/>
    </source>
</evidence>
<dbReference type="Pfam" id="PF10433">
    <property type="entry name" value="Beta-prop_RSE1_1st"/>
    <property type="match status" value="1"/>
</dbReference>
<keyword evidence="11" id="KW-0238">DNA-binding</keyword>
<reference evidence="18" key="3">
    <citation type="submission" date="2025-08" db="UniProtKB">
        <authorList>
            <consortium name="Ensembl"/>
        </authorList>
    </citation>
    <scope>IDENTIFICATION</scope>
</reference>
<dbReference type="GO" id="GO:0048511">
    <property type="term" value="P:rhythmic process"/>
    <property type="evidence" value="ECO:0007669"/>
    <property type="project" value="UniProtKB-KW"/>
</dbReference>
<dbReference type="FunFam" id="2.130.10.10:FF:002576">
    <property type="entry name" value="DNA damage-binding protein 1"/>
    <property type="match status" value="1"/>
</dbReference>
<evidence type="ECO:0000256" key="14">
    <source>
        <dbReference type="ARBA" id="ARBA00031668"/>
    </source>
</evidence>
<evidence type="ECO:0000256" key="11">
    <source>
        <dbReference type="ARBA" id="ARBA00023125"/>
    </source>
</evidence>
<comment type="similarity">
    <text evidence="4">Belongs to the DDB1 family.</text>
</comment>
<evidence type="ECO:0000256" key="6">
    <source>
        <dbReference type="ARBA" id="ARBA00022490"/>
    </source>
</evidence>
<dbReference type="GO" id="GO:0003677">
    <property type="term" value="F:DNA binding"/>
    <property type="evidence" value="ECO:0007669"/>
    <property type="project" value="UniProtKB-KW"/>
</dbReference>
<dbReference type="Proteomes" id="UP000265100">
    <property type="component" value="Chromosome 1"/>
</dbReference>
<dbReference type="FunFam" id="2.130.10.10:FF:000070">
    <property type="entry name" value="DNA damage-binding protein 1"/>
    <property type="match status" value="1"/>
</dbReference>
<dbReference type="SUPFAM" id="SSF50978">
    <property type="entry name" value="WD40 repeat-like"/>
    <property type="match status" value="1"/>
</dbReference>
<dbReference type="Pfam" id="PF03178">
    <property type="entry name" value="CPSF_A"/>
    <property type="match status" value="1"/>
</dbReference>
<reference evidence="18" key="4">
    <citation type="submission" date="2025-09" db="UniProtKB">
        <authorList>
            <consortium name="Ensembl"/>
        </authorList>
    </citation>
    <scope>IDENTIFICATION</scope>
</reference>
<dbReference type="InterPro" id="IPR036322">
    <property type="entry name" value="WD40_repeat_dom_sf"/>
</dbReference>
<dbReference type="InterPro" id="IPR018846">
    <property type="entry name" value="Beta-prop_RSE1/DDB1/CPSF1_1st"/>
</dbReference>
<protein>
    <recommendedName>
        <fullName evidence="5">DNA damage-binding protein 1</fullName>
    </recommendedName>
    <alternativeName>
        <fullName evidence="14">Damage-specific DNA-binding protein 1</fullName>
    </alternativeName>
</protein>
<feature type="domain" description="RSE1/DDB1/CPSF1 second beta-propeller" evidence="17">
    <location>
        <begin position="449"/>
        <end position="621"/>
    </location>
</feature>
<dbReference type="InterPro" id="IPR050358">
    <property type="entry name" value="RSE1/DDB1/CFT1"/>
</dbReference>
<evidence type="ECO:0000256" key="8">
    <source>
        <dbReference type="ARBA" id="ARBA00022763"/>
    </source>
</evidence>
<dbReference type="GO" id="GO:0005737">
    <property type="term" value="C:cytoplasm"/>
    <property type="evidence" value="ECO:0007669"/>
    <property type="project" value="UniProtKB-SubCell"/>
</dbReference>
<evidence type="ECO:0000256" key="7">
    <source>
        <dbReference type="ARBA" id="ARBA00022737"/>
    </source>
</evidence>
<dbReference type="PANTHER" id="PTHR10644">
    <property type="entry name" value="DNA REPAIR/RNA PROCESSING CPSF FAMILY"/>
    <property type="match status" value="1"/>
</dbReference>
<evidence type="ECO:0000313" key="18">
    <source>
        <dbReference type="Ensembl" id="ENSACLP00000042874.1"/>
    </source>
</evidence>
<evidence type="ECO:0000256" key="12">
    <source>
        <dbReference type="ARBA" id="ARBA00023204"/>
    </source>
</evidence>
<evidence type="ECO:0000256" key="9">
    <source>
        <dbReference type="ARBA" id="ARBA00022786"/>
    </source>
</evidence>
<sequence length="1057" mass="117528">MSYNYVVTAQKPTAVNACITGHFTSAEDLNLLIAKNTRLEIYVVTAEGLRPVKEVGMYGRIAVMELFRPKGESKDLLFILTSKYNACILEYKQTGESIDIITRAHGNVQDRIGRPSETGIIGIVDPECRMIGLRLYDGLFKVIPLDRDNRELKAFNIRLEELQVIDVHFLYGCQAPTVCFIYQDPQGRHVKTYEVSLREKEFNKGPWKQENVEAEASMVIPVPEPFGGAIIIGQESITYHNGDKYLAIAPPTIKQSTIVCHNRVDPNGSRYLLGDMEGRLFMLLLEKEELMDGTVVLKDLHVELLGETSIAECLTYLDNGVVFVGSRLGDSQLVKLNVDSNEQGSYVAVMETFTNLGPIVDMCVVDLERQGQGQLVTCSGAFKEGSLRIIRNGIGIHEHASIDLPGIKGLWPLRSEAGRETDDMLVLSFVGQTRLLLFSQILLTFLSTTEMEHEVACLDITPLGEGGGESPLCAVGLWTDISARVLKLPCFTALHKEMLGGEIIPRSILMTTFEGSYYLLCALGDGALFYFGLDLQTGALSERKKVTLGTQPTVLRTFRSLSTSNVFACSDRPTVIYSSNHKLVFSNVNLKEVNYMCPLNSEGYPDSLALANNSTLTIGTIDEIQKLHIRTVPLYESPRRICYQEVSQCFGVLSSRVEIQDVSGTTSAVRPSASTQALSSSVSSSKLFPSSTSPHETSFGEEVEVHNLLVVDQHTFEVLHAHQFLPSEYALSLVSCRLGKDPSVYFIVGTAMVYPEEAEPKQGRIIVFHYTDGKLQTVAEKEVKGAVYSMVEFNGKFLASINSTVRLYEWTAEKELRTECNHYNNIMALYLKTKGDFILVGDLMRSVLLLAYKSMEGNFEEIARDFNPNWMSAVEILDDDNFLGAENAFNLFVCQKDSAATTDEERQHLQEVGLFHLGEFVNVFCHGSLVLQNLGESSTPTQGSVLFGTVNGMIGLVTSLSEGWYSLLLDLQNRLNKVIKSVGKIEHKRWRSFHTERKTEQATGFIDGDLIESFLDLGRAKMQEVVSTLQIDDGSGMKREATVDEVIKIVEELTRIH</sequence>
<reference evidence="18 19" key="1">
    <citation type="submission" date="2018-05" db="EMBL/GenBank/DDBJ databases">
        <authorList>
            <person name="Datahose"/>
        </authorList>
    </citation>
    <scope>NUCLEOTIDE SEQUENCE</scope>
</reference>
<comment type="subcellular location">
    <subcellularLocation>
        <location evidence="2">Cytoplasm</location>
    </subcellularLocation>
    <subcellularLocation>
        <location evidence="1">Nucleus</location>
    </subcellularLocation>
</comment>
<dbReference type="GO" id="GO:0006281">
    <property type="term" value="P:DNA repair"/>
    <property type="evidence" value="ECO:0007669"/>
    <property type="project" value="UniProtKB-KW"/>
</dbReference>
<keyword evidence="12" id="KW-0234">DNA repair</keyword>
<evidence type="ECO:0000256" key="3">
    <source>
        <dbReference type="ARBA" id="ARBA00004906"/>
    </source>
</evidence>
<dbReference type="FunFam" id="1.10.150.910:FF:000001">
    <property type="entry name" value="DNA damage-binding protein 1"/>
    <property type="match status" value="1"/>
</dbReference>
<keyword evidence="6" id="KW-0963">Cytoplasm</keyword>
<keyword evidence="8" id="KW-0227">DNA damage</keyword>
<dbReference type="GeneTree" id="ENSGT00950000183151"/>
<keyword evidence="9" id="KW-0833">Ubl conjugation pathway</keyword>
<keyword evidence="13" id="KW-0539">Nucleus</keyword>
<name>A0AAX7SEP2_ASTCA</name>
<evidence type="ECO:0000313" key="19">
    <source>
        <dbReference type="Proteomes" id="UP000265100"/>
    </source>
</evidence>
<dbReference type="Ensembl" id="ENSACLT00000062726.1">
    <property type="protein sequence ID" value="ENSACLP00000042874.1"/>
    <property type="gene ID" value="ENSACLG00000012401.2"/>
</dbReference>
<keyword evidence="7" id="KW-0677">Repeat</keyword>
<dbReference type="Pfam" id="PF23726">
    <property type="entry name" value="Beta-prop_RSE1_2nd"/>
    <property type="match status" value="1"/>
</dbReference>
<dbReference type="InterPro" id="IPR015943">
    <property type="entry name" value="WD40/YVTN_repeat-like_dom_sf"/>
</dbReference>
<dbReference type="InterPro" id="IPR004871">
    <property type="entry name" value="RSE1/DDB1/CPSF1_C"/>
</dbReference>
<evidence type="ECO:0000256" key="1">
    <source>
        <dbReference type="ARBA" id="ARBA00004123"/>
    </source>
</evidence>
<organism evidence="18 19">
    <name type="scientific">Astatotilapia calliptera</name>
    <name type="common">Eastern happy</name>
    <name type="synonym">Chromis callipterus</name>
    <dbReference type="NCBI Taxonomy" id="8154"/>
    <lineage>
        <taxon>Eukaryota</taxon>
        <taxon>Metazoa</taxon>
        <taxon>Chordata</taxon>
        <taxon>Craniata</taxon>
        <taxon>Vertebrata</taxon>
        <taxon>Euteleostomi</taxon>
        <taxon>Actinopterygii</taxon>
        <taxon>Neopterygii</taxon>
        <taxon>Teleostei</taxon>
        <taxon>Neoteleostei</taxon>
        <taxon>Acanthomorphata</taxon>
        <taxon>Ovalentaria</taxon>
        <taxon>Cichlomorphae</taxon>
        <taxon>Cichliformes</taxon>
        <taxon>Cichlidae</taxon>
        <taxon>African cichlids</taxon>
        <taxon>Pseudocrenilabrinae</taxon>
        <taxon>Haplochromini</taxon>
        <taxon>Astatotilapia</taxon>
    </lineage>
</organism>
<dbReference type="Gene3D" id="2.130.10.10">
    <property type="entry name" value="YVTN repeat-like/Quinoprotein amine dehydrogenase"/>
    <property type="match status" value="3"/>
</dbReference>
<dbReference type="Gene3D" id="1.10.150.910">
    <property type="match status" value="1"/>
</dbReference>
<evidence type="ECO:0000256" key="5">
    <source>
        <dbReference type="ARBA" id="ARBA00014577"/>
    </source>
</evidence>
<dbReference type="GO" id="GO:0005634">
    <property type="term" value="C:nucleus"/>
    <property type="evidence" value="ECO:0007669"/>
    <property type="project" value="UniProtKB-SubCell"/>
</dbReference>
<evidence type="ECO:0000259" key="17">
    <source>
        <dbReference type="Pfam" id="PF23726"/>
    </source>
</evidence>
<evidence type="ECO:0000256" key="4">
    <source>
        <dbReference type="ARBA" id="ARBA00007453"/>
    </source>
</evidence>
<proteinExistence type="inferred from homology"/>